<feature type="compositionally biased region" description="Polar residues" evidence="8">
    <location>
        <begin position="1533"/>
        <end position="1546"/>
    </location>
</feature>
<dbReference type="Gene3D" id="1.20.5.1700">
    <property type="match status" value="1"/>
</dbReference>
<feature type="compositionally biased region" description="Basic residues" evidence="8">
    <location>
        <begin position="4633"/>
        <end position="4648"/>
    </location>
</feature>
<sequence length="5501" mass="602084">MESSSPVVGLIESHDGGSSPPQPQSDRVIQEPSVMSSHQISAALLDLELEEAFKTCEEQMASFDVTSDLITSNTTDQTDTCLSVPLPDSEDEDEHTAVNECHVSSPLLLPESQTGCDMNRHGNTGVQTNHAVGCREEVVFSFKDYILGNAQAETVSVKTTNKSMEVLGNNMESTPNMEHIKESNDESKSDKIEMRQEEIMKKISVTEANVQVQSKDTHTVLEATEGVTLQVNQDSPKKVTHEEIRGIKRTGSQGTETETISVEATENLKVLRDEHMNETEKETKADENGKRPEEIMKNSSISEATIEVQSKETNKALKATVSKLHNQEIPDDEVQPKTTTEALEALEGFTLLDNQGLPKEVCTNIACTQQDTGDIQRTGSQEDSQVSFAKNTETKAISVEATNENMKVLRNSVEGKLKTEHTKYNDKESKTEETEKIQEEILKNSSVTDPNTEVQPKETNEALEETVSKVHNQEIPEKVSAIVACTQKVTGGIQTTVSMEDPQISSSKSTENDNITNMSTTSDVTLGKNITSIDSLPGPEAHDVVQPKKTTEGLEALEGFPLLNNQDLPKEVCTNIACTQQDTGDIQRTGSMEDPQVSFSKSTETMEICGDATNTNIKELKTSVKSKPKTEHSNYTDKELKTDETDKIQEDILKMTSVTESNTEVQSKETNEALEETLSKLHNQEIPEVKVSAIVACAQKDTGGIQTTVSMEDPQISSSRSTENYNITNMSTTSDVTLCKNITSIDILPGPEAHDVVQPKKTTEASEGFTLLHNQDLPKEVYTNISCTQQDAGGIQRTGSLEDPQVSFAKNTETKAISLEATNENMTELRNSVESKPKTEHTKFTDKELKTDEKIQEEILKMSSVTESNTEVQSKETNEALEAAVSKLHNQEIPVKKNNSVTESKEMYTCTYEDIEGIQRTESLEDPQVSFVKPTEAESVSVEATNESIKALKISTEQKKEINKELKSDETETIQDERLKKSSVTEAKTEVRSQETHAALESTEGVAKLDDQEIPMEVTAIQACTEKDIGGVQVTGSLVDSQEGFVKSKVIETVTVEATKESLKVLRNIVENKPKLDEREENATDEQLKTDETEKKEEILKKSSVTEVHSEVQSKEIKEALETPESVTLLNKRNSPEEVCTHMACTHEDVEGIQKAGFLEDTQVISSTSTEEVHVTNMNSKSEQDTSVILVISSPVTKANSGVQSKETHTALKAHEKMTHEDVGGIQQTGSLEDPEVSSFDSSENVNITNLSVEAEQKTMLTDSSPLTEAHTEVQSKETHKALEAPEDVTSLHNPDLPVEVIARKDLMQRTGSLEDPQITSTNGTENVNAADLRSDKDPLPITEANTNVHSKETHEALEAPKGVILQDNQDLPEKVTNEDKEGSQRTSSLEDPQISFSNSKGNVDGSPVSEAHTEVQSKKTHEALEAPEGVILQDGQELPVNMTHEDEGEIQKTSSMEEPQVISSNSKGNANVVNLSAKAEQDILLGDRSPVIEAQNKVQSKETNYELKIPEDITLQDNQDLPEESHMNLTCMQKNVGSIQRTSSLEDPPESSPNSTENVNHTNLSAKAEQDIILSDGSSVNEAHTKVQSKETHKALEAPTGVILQDSQDLRPEKMTNEDKGDSQKTSSMEEPQVISSNSKGNLNVPNLSAKEKQDITLSHRPPAIETENKDKSKETNDALEIPEDITLQDNQDLPKKSHMNLTCMQKDIGSIQRTSSLEDPPESSPNSTENVNDTNLSMKAEQDITLSDGSPVSEAHTRVQSKETHETLEAPECVILQYSQDLPVNVTHKVKRDIQRASSIEDPQVSSSNSKGNVHVANLSAKAKQDITLSDGSPVIEAQNEGQSKETNEALEIPEDITLQYNRDLPEESHMNLTCMQKDIGSIQRTGSLEDPQENVNDTNLSTKAEQDITLSDGSSVNEAHTQVQSKETHKALEAPTGVILQDSEDLRPEKVTNEDKGGSQSTSLLEDPQISTFNRKGNVNVTNLSAKAEKEIPLSDGSPVTEAHTQVQSKEGVVLLTNQDLTEKVGLNVACIQKDIGSILTAGFPEDPQVSFAKSTENINVANLSSKSEEDITLIDVIDDSQVHSFTCNESNLNSEAELNAQAESAKQTQIFIQSETNIESVTNSENQREGVDILEQLDLQRVKPICSSTPELVSDQAHFTLLEATPAPLLDHLHDSQQQGDHSQTVEPCESISEHETTHHNHSIGGVDDEKHVPEASADTTAIDFGYADAKPEHGQEMNRSLDTCPLESENVFRLGSEVGIYTVVRGNTRNISKAGVEAKKEEEEEEEEEASALEEASAPAVESALPLTTPTMPEMIESERVVGEKEIDDAVQRAAATVTLKAPRKENLVQITKLQESDQSLLPSSAGTECEIIASIDENSEISSETNSSPTEKAEKVETTFEVGCSSKMPHSSEKDEKKGGGPPVDGSPGKGTLSATAEKETSAKNAENRTEISTSPLGLYDRRDWKGKSSESLERKGKGGTEASEEEGREREQGGVQTVFTQQAAHTKGLSLTETETHPLHDNPQPMVSSQQRGEPVTSVTTCRAETALPPITSSRTEACSSANLSSPLSISTETARKAPTKSEAHLNESWTESALEEKLPSSDKSQLPAASADGKDSAVQASDQQVQSTSVLTQTPDSGTRMVKKGTEKDTIQRIEDQRRLSTSHLEMRDVTGTFRNVEGIACANENVDSPGNVNENTVLSSKVNGFASLPPLTFHENLHHPVSETSFNFQGFLSTGPAEALQKTTTSESPWEALRKTGTTAVNETIQKHDGNDTKDETVENVTGKSSGGTPSQPIVTNVSMNALNTAEESRNLEVIQENEEAEKQTINLTLGMTHNSPEGALSSEPTSEKHNAGLQDTTVPERESNKGLSCTVLHPGGDPIVSDGDVQKKTGVFVTIKEVNEKDPESVEYNVDVAVIRDKTCLSDRTQQESELTDESNLPGGVEESSMMSEVKPLLSASKGSETENDLPVYSTNNTACISQQRQESEPEQTSAILNGCCQIKPEDHTQDLQNQEKPLSLSVPLSQGSETDNTLPVLSTNNSSGISQQSQKSEQPEHPPEVSKICSQIKPEDQIQVFKNQTDSGHDNGAVPEIAKDFGGTKDLTSPAMDVLDQLEGNISLPNIQSDPKVPIVLRPPGPMLSHIEFINDCDISFPGKEVQFSSDHNKISTLNNGNDVEAGARGDTVRKTEENYKTEEKKGEKEQNDVLFSTDVLAANVMTTPESSMQKSQLAPINVELHKAGLAGESLNNDGNPSERKDVMINEDTEVSNKQSNTGKGSDSAIIPTKDIIESFTKPETEQNIETLLHSRTHHHDEKISRKMSPANTIDLSSDHSSSVDVSADNQASSTQNSLRGTESFIPEESSRIESFKSISTVTAQPSAFDVTTSTLSNMAKNVVKDDIVVLAGPEQLIPVNTKEIHDKYDSEEIQRKTHLRQQEKIQLIEEQYSTVKQNASEDEKHCDEPYNSFENQITEKEQVAKDLKEEKTNTSTEQTENYRKSEEELKKEYTNKKHGDHKETAKEKDDKEEKPVDETVPGKTLKATVLSDPGLVSPGLPSIDQGCGRSLIEGAHPFMDQDLSVALPVVQESCCEIDQIKDQKTLSELDCPVPNMNFQPPGPKQPQELQCTAVLCEGLQMHEGVCQEETMVNDLSSQDQDIKLIPDSNGGAENVCSSLGNSESISLLGNNEKESEKELEAKVSDLENVSSIIKSVTSALYKDEAKINNTQTENQGDNLSSTTVANPEDKEVKPVLSGSSNGHEREPPECTSQSDLKVDKSENLDHGDTLTEHSNAAKLPLNDSTKPIQNSSSSHKEEDQSFSVVILGNSNCSKECNSQTGTVLATVPGTPESLSKQHEAESTVKLGPEKTPELATPLLDPVLQNKIENDNMNEASQDIKEIKKEMMKNEAQLYPVESSQTETMALENVDPSLSHSNQQQQDIELFSPKTCTGTKEEDRNMATQAAISAKVQQMEHRKEEIGGYSEENGKNEPAENRKFREMCESAKTRSSEPDLKDRKEANESKALEYVEETSMPVTLKTQSGTADGLQTEMKRHFISESSVCLESSAVSVVTNSQDSSQMLLNTCLSAQPSEEATKSFVQILRENLSESESGVSHDLTDSSHGDSHGEVAVILVSDASQKMEMTDGGVDISRGSKHEEEAFRTDTNTSVSQIGSGLESTCTDVSLSKEITLETMMPDVTGSCESSNWIREMREAVSVSEIPLRTAENRPFESLDSPQADFQTPTEESIPPVREQLDEPPDSRSPEKEAAEESEPSPTFPPPPEEDFLFPPPPDHLLHDSSEFPTPPPTPPERAPSEPELVPEAELESKPEPEPQCQPEPEPEPVPVVKPEPKPEIQPKWCESEPDPEPKPVLKPESKSEPKPEIQPNREPEPELEPKPVLNPEIQSNREPKPDPEPKPEPKCEPEPDPEPKPELKPELEPKAEAVPPSNNSPQTQSVPHNHLKPEQLQAPPARSSDSDGAFETPESTTPVKTAAPPLPAVEQTEPTQPLPPTDTDPCLGPVSTVDASAGDESSSPSFQPPSRSLSIVFDEDKPIASSGAYNLDHLLAADPFPESSGPQGRTPLTRSLSLQSGELDSYSPGDRPAGGATEKYIHPRAESFSVGTESAPGTLRRVKKPRPGSLKKKLLSRQNSNPESATSRAGSSSSTPEVKKRGKPRAETPPQVQDEQERPTASPSPSPSPAGTLRRSKIKPRVESPPPVAEESIFAPAPDTAEPAEQQDKSSPVPDKDSPIPPSASYKWDPDNFENIDPFCTGGSKIANSPVFGRKTDFAKADFAPVPEPPRSPPVPAEEPLPTLAAPRTEQPVNIEEQPIPKRQPIRLEFDYSEESGETSQDAPLPPKKLGKKPGAKMPLRKPKLGIKKAPPTKTEQLDNAPIRVNSNDNDDIPISKGSYNFDPNKWEDPNFNPFSSNQGIPNSPGQSRASYSFDADSFNDSNKMGNSPPKAASFEVSSNDNDNDNISELEDHNQNKPAKNKKKPLKSNTFRVKRSPKRSPVTDQSAQDPPADTLSDHAQDHATDEEKLASSTNQKWTARHDVEAELTSDVQDFPQPSDLTAFVTGSNLPAQNHDYEIEYMEKIGTSTPPLSVKKPSLYLNLDPVTDSSKQSSCMHDSGPNSPCTGSFEEMEAQMEAEGKSPVLPARGPPETLTEKSRKRENQSQSRAQSSERDGAPPSQGPAEPSDLSLLDRLSESAAPLSYLEPDLAETNPTAFAQKLQEELVLAALRIEALQVAKNISQSPSLSTVSPQQRDVASPGDSGVSKSSIYSRTGYSETESPYLPRELDHSLGIAREEVVSKEKEVLEWKRKYEESQQELQEMKRIVAEYEKTIAQMIEDEQREKSLSHHTIQQLILEKDQALADLNSVEKSLADLFRRYEKMKDVLEGFRKNEEVLKKCAQEYLSRVRKEEQRYQALKIHAEEKLDKANAEIAQVRTKAKQEQVAYQASLRKEQMKVDSLERTLDQKNKEIEELTKICDELIAKMGKS</sequence>
<feature type="compositionally biased region" description="Basic and acidic residues" evidence="8">
    <location>
        <begin position="1350"/>
        <end position="1359"/>
    </location>
</feature>
<feature type="region of interest" description="Disordered" evidence="8">
    <location>
        <begin position="3457"/>
        <end position="3539"/>
    </location>
</feature>
<evidence type="ECO:0000256" key="5">
    <source>
        <dbReference type="ARBA" id="ARBA00023054"/>
    </source>
</evidence>
<feature type="compositionally biased region" description="Basic and acidic residues" evidence="8">
    <location>
        <begin position="2777"/>
        <end position="2786"/>
    </location>
</feature>
<feature type="compositionally biased region" description="Polar residues" evidence="8">
    <location>
        <begin position="4926"/>
        <end position="4944"/>
    </location>
</feature>
<feature type="region of interest" description="Disordered" evidence="8">
    <location>
        <begin position="2379"/>
        <end position="2668"/>
    </location>
</feature>
<feature type="domain" description="Transforming acidic coiled-coil-containing protein C-terminal" evidence="9">
    <location>
        <begin position="5298"/>
        <end position="5495"/>
    </location>
</feature>
<dbReference type="Pfam" id="PF05010">
    <property type="entry name" value="TACC_C"/>
    <property type="match status" value="1"/>
</dbReference>
<dbReference type="GO" id="GO:0007052">
    <property type="term" value="P:mitotic spindle organization"/>
    <property type="evidence" value="ECO:0007669"/>
    <property type="project" value="InterPro"/>
</dbReference>
<feature type="region of interest" description="Disordered" evidence="8">
    <location>
        <begin position="3727"/>
        <end position="3820"/>
    </location>
</feature>
<name>A0A8B9K3Q7_ASTMX</name>
<feature type="compositionally biased region" description="Basic and acidic residues" evidence="8">
    <location>
        <begin position="4408"/>
        <end position="4444"/>
    </location>
</feature>
<feature type="region of interest" description="Disordered" evidence="8">
    <location>
        <begin position="2280"/>
        <end position="2306"/>
    </location>
</feature>
<dbReference type="OrthoDB" id="10255048at2759"/>
<evidence type="ECO:0000259" key="9">
    <source>
        <dbReference type="Pfam" id="PF05010"/>
    </source>
</evidence>
<feature type="compositionally biased region" description="Polar residues" evidence="8">
    <location>
        <begin position="3347"/>
        <end position="3360"/>
    </location>
</feature>
<feature type="compositionally biased region" description="Polar residues" evidence="8">
    <location>
        <begin position="1318"/>
        <end position="1328"/>
    </location>
</feature>
<dbReference type="InterPro" id="IPR039915">
    <property type="entry name" value="TACC"/>
</dbReference>
<evidence type="ECO:0000256" key="8">
    <source>
        <dbReference type="SAM" id="MobiDB-lite"/>
    </source>
</evidence>
<feature type="compositionally biased region" description="Basic and acidic residues" evidence="8">
    <location>
        <begin position="1668"/>
        <end position="1678"/>
    </location>
</feature>
<feature type="compositionally biased region" description="Basic and acidic residues" evidence="8">
    <location>
        <begin position="1947"/>
        <end position="1960"/>
    </location>
</feature>
<feature type="compositionally biased region" description="Polar residues" evidence="8">
    <location>
        <begin position="2502"/>
        <end position="2520"/>
    </location>
</feature>
<feature type="compositionally biased region" description="Polar residues" evidence="8">
    <location>
        <begin position="3727"/>
        <end position="3745"/>
    </location>
</feature>
<dbReference type="Proteomes" id="UP000694621">
    <property type="component" value="Unplaced"/>
</dbReference>
<feature type="compositionally biased region" description="Polar residues" evidence="8">
    <location>
        <begin position="1452"/>
        <end position="1468"/>
    </location>
</feature>
<feature type="region of interest" description="Disordered" evidence="8">
    <location>
        <begin position="3848"/>
        <end position="3874"/>
    </location>
</feature>
<feature type="region of interest" description="Disordered" evidence="8">
    <location>
        <begin position="3979"/>
        <end position="3998"/>
    </location>
</feature>
<feature type="compositionally biased region" description="Basic residues" evidence="8">
    <location>
        <begin position="4992"/>
        <end position="5011"/>
    </location>
</feature>
<feature type="compositionally biased region" description="Polar residues" evidence="8">
    <location>
        <begin position="5119"/>
        <end position="5138"/>
    </location>
</feature>
<feature type="compositionally biased region" description="Basic and acidic residues" evidence="8">
    <location>
        <begin position="178"/>
        <end position="189"/>
    </location>
</feature>
<feature type="region of interest" description="Disordered" evidence="8">
    <location>
        <begin position="3018"/>
        <end position="3070"/>
    </location>
</feature>
<feature type="region of interest" description="Disordered" evidence="8">
    <location>
        <begin position="2777"/>
        <end position="2804"/>
    </location>
</feature>
<feature type="region of interest" description="Disordered" evidence="8">
    <location>
        <begin position="4793"/>
        <end position="5050"/>
    </location>
</feature>
<feature type="compositionally biased region" description="Basic and acidic residues" evidence="8">
    <location>
        <begin position="1270"/>
        <end position="1284"/>
    </location>
</feature>
<feature type="compositionally biased region" description="Basic and acidic residues" evidence="8">
    <location>
        <begin position="1412"/>
        <end position="1425"/>
    </location>
</feature>
<feature type="region of interest" description="Disordered" evidence="8">
    <location>
        <begin position="168"/>
        <end position="189"/>
    </location>
</feature>
<feature type="compositionally biased region" description="Low complexity" evidence="8">
    <location>
        <begin position="2624"/>
        <end position="2642"/>
    </location>
</feature>
<dbReference type="FunFam" id="1.20.5.1700:FF:000001">
    <property type="entry name" value="Transforming acidic coiled-coil-containing protein 1 isoform 2"/>
    <property type="match status" value="1"/>
</dbReference>
<evidence type="ECO:0000256" key="7">
    <source>
        <dbReference type="SAM" id="Coils"/>
    </source>
</evidence>
<accession>A0A8B9K3Q7</accession>
<feature type="compositionally biased region" description="Basic and acidic residues" evidence="8">
    <location>
        <begin position="3459"/>
        <end position="3468"/>
    </location>
</feature>
<dbReference type="GO" id="GO:0007097">
    <property type="term" value="P:nuclear migration"/>
    <property type="evidence" value="ECO:0007669"/>
    <property type="project" value="TreeGrafter"/>
</dbReference>
<dbReference type="PANTHER" id="PTHR13924">
    <property type="entry name" value="TRANSFORMING ACIDIC COILED-COIL CONTAINING PROTEIN 1/2"/>
    <property type="match status" value="1"/>
</dbReference>
<organism evidence="10 11">
    <name type="scientific">Astyanax mexicanus</name>
    <name type="common">Blind cave fish</name>
    <name type="synonym">Astyanax fasciatus mexicanus</name>
    <dbReference type="NCBI Taxonomy" id="7994"/>
    <lineage>
        <taxon>Eukaryota</taxon>
        <taxon>Metazoa</taxon>
        <taxon>Chordata</taxon>
        <taxon>Craniata</taxon>
        <taxon>Vertebrata</taxon>
        <taxon>Euteleostomi</taxon>
        <taxon>Actinopterygii</taxon>
        <taxon>Neopterygii</taxon>
        <taxon>Teleostei</taxon>
        <taxon>Ostariophysi</taxon>
        <taxon>Characiformes</taxon>
        <taxon>Characoidei</taxon>
        <taxon>Acestrorhamphidae</taxon>
        <taxon>Acestrorhamphinae</taxon>
        <taxon>Astyanax</taxon>
    </lineage>
</organism>
<feature type="compositionally biased region" description="Basic and acidic residues" evidence="8">
    <location>
        <begin position="4368"/>
        <end position="4398"/>
    </location>
</feature>
<reference evidence="10" key="1">
    <citation type="submission" date="2025-08" db="UniProtKB">
        <authorList>
            <consortium name="Ensembl"/>
        </authorList>
    </citation>
    <scope>IDENTIFICATION</scope>
</reference>
<feature type="compositionally biased region" description="Pro residues" evidence="8">
    <location>
        <begin position="4334"/>
        <end position="4350"/>
    </location>
</feature>
<feature type="compositionally biased region" description="Basic and acidic residues" evidence="8">
    <location>
        <begin position="5028"/>
        <end position="5042"/>
    </location>
</feature>
<evidence type="ECO:0000313" key="10">
    <source>
        <dbReference type="Ensembl" id="ENSAMXP00005030536.1"/>
    </source>
</evidence>
<dbReference type="GO" id="GO:0005856">
    <property type="term" value="C:cytoskeleton"/>
    <property type="evidence" value="ECO:0007669"/>
    <property type="project" value="UniProtKB-SubCell"/>
</dbReference>
<feature type="region of interest" description="Disordered" evidence="8">
    <location>
        <begin position="3315"/>
        <end position="3365"/>
    </location>
</feature>
<feature type="compositionally biased region" description="Basic and acidic residues" evidence="8">
    <location>
        <begin position="2652"/>
        <end position="2668"/>
    </location>
</feature>
<keyword evidence="3" id="KW-0963">Cytoplasm</keyword>
<feature type="compositionally biased region" description="Polar residues" evidence="8">
    <location>
        <begin position="2788"/>
        <end position="2804"/>
    </location>
</feature>
<feature type="region of interest" description="Disordered" evidence="8">
    <location>
        <begin position="624"/>
        <end position="643"/>
    </location>
</feature>
<proteinExistence type="inferred from homology"/>
<feature type="compositionally biased region" description="Basic and acidic residues" evidence="8">
    <location>
        <begin position="3855"/>
        <end position="3872"/>
    </location>
</feature>
<dbReference type="InterPro" id="IPR007707">
    <property type="entry name" value="TACC_C"/>
</dbReference>
<feature type="compositionally biased region" description="Pro residues" evidence="8">
    <location>
        <begin position="4305"/>
        <end position="4314"/>
    </location>
</feature>
<feature type="compositionally biased region" description="Basic and acidic residues" evidence="8">
    <location>
        <begin position="3185"/>
        <end position="3209"/>
    </location>
</feature>
<feature type="compositionally biased region" description="Polar residues" evidence="8">
    <location>
        <begin position="3018"/>
        <end position="3059"/>
    </location>
</feature>
<comment type="similarity">
    <text evidence="2">Belongs to the TACC family.</text>
</comment>
<feature type="region of interest" description="Disordered" evidence="8">
    <location>
        <begin position="3176"/>
        <end position="3209"/>
    </location>
</feature>
<feature type="compositionally biased region" description="Basic and acidic residues" evidence="8">
    <location>
        <begin position="2416"/>
        <end position="2425"/>
    </location>
</feature>
<feature type="region of interest" description="Disordered" evidence="8">
    <location>
        <begin position="4569"/>
        <end position="4772"/>
    </location>
</feature>
<feature type="compositionally biased region" description="Basic and acidic residues" evidence="8">
    <location>
        <begin position="276"/>
        <end position="296"/>
    </location>
</feature>
<feature type="compositionally biased region" description="Basic and acidic residues" evidence="8">
    <location>
        <begin position="1372"/>
        <end position="1384"/>
    </location>
</feature>
<feature type="compositionally biased region" description="Polar residues" evidence="8">
    <location>
        <begin position="1961"/>
        <end position="1970"/>
    </location>
</feature>
<feature type="compositionally biased region" description="Polar residues" evidence="8">
    <location>
        <begin position="1625"/>
        <end position="1648"/>
    </location>
</feature>
<feature type="compositionally biased region" description="Polar residues" evidence="8">
    <location>
        <begin position="2532"/>
        <end position="2550"/>
    </location>
</feature>
<feature type="region of interest" description="Disordered" evidence="8">
    <location>
        <begin position="2933"/>
        <end position="2978"/>
    </location>
</feature>
<feature type="compositionally biased region" description="Polar residues" evidence="8">
    <location>
        <begin position="1726"/>
        <end position="1735"/>
    </location>
</feature>
<keyword evidence="6" id="KW-0206">Cytoskeleton</keyword>
<evidence type="ECO:0000256" key="4">
    <source>
        <dbReference type="ARBA" id="ARBA00022553"/>
    </source>
</evidence>
<feature type="compositionally biased region" description="Basic and acidic residues" evidence="8">
    <location>
        <begin position="3776"/>
        <end position="3791"/>
    </location>
</feature>
<feature type="region of interest" description="Disordered" evidence="8">
    <location>
        <begin position="2845"/>
        <end position="2874"/>
    </location>
</feature>
<feature type="compositionally biased region" description="Polar residues" evidence="8">
    <location>
        <begin position="1385"/>
        <end position="1402"/>
    </location>
</feature>
<feature type="compositionally biased region" description="Basic and acidic residues" evidence="8">
    <location>
        <begin position="2443"/>
        <end position="2456"/>
    </location>
</feature>
<feature type="region of interest" description="Disordered" evidence="8">
    <location>
        <begin position="1259"/>
        <end position="1294"/>
    </location>
</feature>
<dbReference type="GO" id="GO:0021987">
    <property type="term" value="P:cerebral cortex development"/>
    <property type="evidence" value="ECO:0007669"/>
    <property type="project" value="TreeGrafter"/>
</dbReference>
<evidence type="ECO:0000256" key="6">
    <source>
        <dbReference type="ARBA" id="ARBA00023212"/>
    </source>
</evidence>
<keyword evidence="4" id="KW-0597">Phosphoprotein</keyword>
<feature type="compositionally biased region" description="Low complexity" evidence="8">
    <location>
        <begin position="4657"/>
        <end position="4668"/>
    </location>
</feature>
<feature type="compositionally biased region" description="Polar residues" evidence="8">
    <location>
        <begin position="1553"/>
        <end position="1566"/>
    </location>
</feature>
<evidence type="ECO:0000313" key="11">
    <source>
        <dbReference type="Proteomes" id="UP000694621"/>
    </source>
</evidence>
<feature type="compositionally biased region" description="Basic and acidic residues" evidence="8">
    <location>
        <begin position="4154"/>
        <end position="4164"/>
    </location>
</feature>
<feature type="compositionally biased region" description="Low complexity" evidence="8">
    <location>
        <begin position="2567"/>
        <end position="2578"/>
    </location>
</feature>
<feature type="compositionally biased region" description="Polar residues" evidence="8">
    <location>
        <begin position="4577"/>
        <end position="4595"/>
    </location>
</feature>
<feature type="coiled-coil region" evidence="7">
    <location>
        <begin position="5311"/>
        <end position="5497"/>
    </location>
</feature>
<feature type="compositionally biased region" description="Basic and acidic residues" evidence="8">
    <location>
        <begin position="1609"/>
        <end position="1624"/>
    </location>
</feature>
<feature type="compositionally biased region" description="Low complexity" evidence="8">
    <location>
        <begin position="4534"/>
        <end position="4547"/>
    </location>
</feature>
<feature type="region of interest" description="Disordered" evidence="8">
    <location>
        <begin position="4151"/>
        <end position="4176"/>
    </location>
</feature>
<protein>
    <recommendedName>
        <fullName evidence="9">Transforming acidic coiled-coil-containing protein C-terminal domain-containing protein</fullName>
    </recommendedName>
</protein>
<feature type="coiled-coil region" evidence="7">
    <location>
        <begin position="3885"/>
        <end position="3912"/>
    </location>
</feature>
<evidence type="ECO:0000256" key="2">
    <source>
        <dbReference type="ARBA" id="ARBA00009423"/>
    </source>
</evidence>
<evidence type="ECO:0000256" key="1">
    <source>
        <dbReference type="ARBA" id="ARBA00004245"/>
    </source>
</evidence>
<feature type="compositionally biased region" description="Polar residues" evidence="8">
    <location>
        <begin position="5277"/>
        <end position="5292"/>
    </location>
</feature>
<feature type="region of interest" description="Disordered" evidence="8">
    <location>
        <begin position="4004"/>
        <end position="4023"/>
    </location>
</feature>
<feature type="region of interest" description="Disordered" evidence="8">
    <location>
        <begin position="500"/>
        <end position="521"/>
    </location>
</feature>
<feature type="compositionally biased region" description="Basic and acidic residues" evidence="8">
    <location>
        <begin position="2466"/>
        <end position="2485"/>
    </location>
</feature>
<feature type="compositionally biased region" description="Basic and acidic residues" evidence="8">
    <location>
        <begin position="3500"/>
        <end position="3537"/>
    </location>
</feature>
<feature type="compositionally biased region" description="Polar residues" evidence="8">
    <location>
        <begin position="4236"/>
        <end position="4247"/>
    </location>
</feature>
<dbReference type="GO" id="GO:0005737">
    <property type="term" value="C:cytoplasm"/>
    <property type="evidence" value="ECO:0007669"/>
    <property type="project" value="TreeGrafter"/>
</dbReference>
<dbReference type="PANTHER" id="PTHR13924:SF11">
    <property type="entry name" value="TRANSFORMING ACIDIC COILED-COIL-CONTAINING PROTEIN 2"/>
    <property type="match status" value="1"/>
</dbReference>
<feature type="compositionally biased region" description="Polar residues" evidence="8">
    <location>
        <begin position="4449"/>
        <end position="4460"/>
    </location>
</feature>
<comment type="subcellular location">
    <subcellularLocation>
        <location evidence="1">Cytoplasm</location>
        <location evidence="1">Cytoskeleton</location>
    </subcellularLocation>
</comment>
<feature type="compositionally biased region" description="Polar residues" evidence="8">
    <location>
        <begin position="4165"/>
        <end position="4176"/>
    </location>
</feature>
<feature type="region of interest" description="Disordered" evidence="8">
    <location>
        <begin position="1533"/>
        <end position="1695"/>
    </location>
</feature>
<keyword evidence="5 7" id="KW-0175">Coiled coil</keyword>
<feature type="region of interest" description="Disordered" evidence="8">
    <location>
        <begin position="2177"/>
        <end position="2215"/>
    </location>
</feature>
<feature type="region of interest" description="Disordered" evidence="8">
    <location>
        <begin position="1715"/>
        <end position="1735"/>
    </location>
</feature>
<feature type="region of interest" description="Disordered" evidence="8">
    <location>
        <begin position="4228"/>
        <end position="4551"/>
    </location>
</feature>
<feature type="region of interest" description="Disordered" evidence="8">
    <location>
        <begin position="276"/>
        <end position="298"/>
    </location>
</feature>
<feature type="compositionally biased region" description="Basic and acidic residues" evidence="8">
    <location>
        <begin position="1584"/>
        <end position="1597"/>
    </location>
</feature>
<feature type="compositionally biased region" description="Basic and acidic residues" evidence="8">
    <location>
        <begin position="4255"/>
        <end position="4271"/>
    </location>
</feature>
<feature type="compositionally biased region" description="Basic and acidic residues" evidence="8">
    <location>
        <begin position="5166"/>
        <end position="5175"/>
    </location>
</feature>
<feature type="region of interest" description="Disordered" evidence="8">
    <location>
        <begin position="1312"/>
        <end position="1468"/>
    </location>
</feature>
<feature type="compositionally biased region" description="Polar residues" evidence="8">
    <location>
        <begin position="2180"/>
        <end position="2190"/>
    </location>
</feature>
<feature type="region of interest" description="Disordered" evidence="8">
    <location>
        <begin position="1926"/>
        <end position="1970"/>
    </location>
</feature>
<evidence type="ECO:0000256" key="3">
    <source>
        <dbReference type="ARBA" id="ARBA00022490"/>
    </source>
</evidence>
<feature type="region of interest" description="Disordered" evidence="8">
    <location>
        <begin position="5253"/>
        <end position="5296"/>
    </location>
</feature>
<feature type="region of interest" description="Disordered" evidence="8">
    <location>
        <begin position="1"/>
        <end position="35"/>
    </location>
</feature>
<feature type="compositionally biased region" description="Basic and acidic residues" evidence="8">
    <location>
        <begin position="2581"/>
        <end position="2593"/>
    </location>
</feature>
<feature type="compositionally biased region" description="Low complexity" evidence="8">
    <location>
        <begin position="2379"/>
        <end position="2394"/>
    </location>
</feature>
<feature type="region of interest" description="Disordered" evidence="8">
    <location>
        <begin position="5114"/>
        <end position="5207"/>
    </location>
</feature>
<dbReference type="Ensembl" id="ENSAMXT00005033432.1">
    <property type="protein sequence ID" value="ENSAMXP00005030536.1"/>
    <property type="gene ID" value="ENSAMXG00005014984.1"/>
</dbReference>
<feature type="compositionally biased region" description="Pro residues" evidence="8">
    <location>
        <begin position="4799"/>
        <end position="4812"/>
    </location>
</feature>
<feature type="compositionally biased region" description="Polar residues" evidence="8">
    <location>
        <begin position="5253"/>
        <end position="5268"/>
    </location>
</feature>
<feature type="compositionally biased region" description="Polar residues" evidence="8">
    <location>
        <begin position="3802"/>
        <end position="3813"/>
    </location>
</feature>
<feature type="compositionally biased region" description="Basic and acidic residues" evidence="8">
    <location>
        <begin position="3477"/>
        <end position="3492"/>
    </location>
</feature>
<feature type="compositionally biased region" description="Basic residues" evidence="8">
    <location>
        <begin position="4862"/>
        <end position="4880"/>
    </location>
</feature>
<feature type="compositionally biased region" description="Acidic residues" evidence="8">
    <location>
        <begin position="2287"/>
        <end position="2297"/>
    </location>
</feature>